<dbReference type="EMBL" id="AJVK01059048">
    <property type="status" value="NOT_ANNOTATED_CDS"/>
    <property type="molecule type" value="Genomic_DNA"/>
</dbReference>
<dbReference type="VEuPathDB" id="VectorBase:PPAI006916"/>
<dbReference type="PANTHER" id="PTHR43372">
    <property type="entry name" value="FATTY-ACID AMIDE HYDROLASE"/>
    <property type="match status" value="1"/>
</dbReference>
<dbReference type="GO" id="GO:0012505">
    <property type="term" value="C:endomembrane system"/>
    <property type="evidence" value="ECO:0007669"/>
    <property type="project" value="TreeGrafter"/>
</dbReference>
<dbReference type="SUPFAM" id="SSF75304">
    <property type="entry name" value="Amidase signature (AS) enzymes"/>
    <property type="match status" value="1"/>
</dbReference>
<keyword evidence="2" id="KW-1185">Reference proteome</keyword>
<reference evidence="1" key="1">
    <citation type="submission" date="2022-08" db="UniProtKB">
        <authorList>
            <consortium name="EnsemblMetazoa"/>
        </authorList>
    </citation>
    <scope>IDENTIFICATION</scope>
    <source>
        <strain evidence="1">Israel</strain>
    </source>
</reference>
<dbReference type="AlphaFoldDB" id="A0A1B0DFV5"/>
<dbReference type="VEuPathDB" id="VectorBase:PPAPM1_006989"/>
<dbReference type="InterPro" id="IPR036928">
    <property type="entry name" value="AS_sf"/>
</dbReference>
<evidence type="ECO:0000313" key="1">
    <source>
        <dbReference type="EnsemblMetazoa" id="PPAI006916-PA"/>
    </source>
</evidence>
<accession>A0A1B0DFV5</accession>
<dbReference type="Gene3D" id="3.90.1300.10">
    <property type="entry name" value="Amidase signature (AS) domain"/>
    <property type="match status" value="1"/>
</dbReference>
<dbReference type="PANTHER" id="PTHR43372:SF3">
    <property type="entry name" value="AT07710P-RELATED"/>
    <property type="match status" value="1"/>
</dbReference>
<dbReference type="Pfam" id="PF01425">
    <property type="entry name" value="Amidase"/>
    <property type="match status" value="1"/>
</dbReference>
<dbReference type="InterPro" id="IPR023631">
    <property type="entry name" value="Amidase_dom"/>
</dbReference>
<proteinExistence type="predicted"/>
<dbReference type="InterPro" id="IPR052739">
    <property type="entry name" value="FAAH2"/>
</dbReference>
<name>A0A1B0DFV5_PHLPP</name>
<dbReference type="EnsemblMetazoa" id="PPAI006916-RA">
    <property type="protein sequence ID" value="PPAI006916-PA"/>
    <property type="gene ID" value="PPAI006916"/>
</dbReference>
<dbReference type="Proteomes" id="UP000092462">
    <property type="component" value="Unassembled WGS sequence"/>
</dbReference>
<sequence length="293" mass="32707">MYNGVFGHKPTPGVLSLKGLLPDLSKTDAGNDYTTAGPMCRYAKDLSLLTKIMAGPRVISLKLDEPVPIEDIKIFYKKNIGSSWFTIPTTRDVERTFDEVIQHFSDFGMKPVQLNLDLSLAPEYTVAGTAALGNIPSTLEDPSGVHETPNLFLEILKSPFGCSKFTFASMYLMVLVKIATSFLFKKDIPRYMEHFDKMRNDLLSLLSTNGVLLFLTMPTPALRHHEYYTMWYGVAYPFIINMLGFPATNIPIGFSSDGLPIGIQVIAGPYQDRLCFSIAHHLERAFGGWKPPK</sequence>
<evidence type="ECO:0000313" key="2">
    <source>
        <dbReference type="Proteomes" id="UP000092462"/>
    </source>
</evidence>
<organism evidence="1 2">
    <name type="scientific">Phlebotomus papatasi</name>
    <name type="common">Sandfly</name>
    <dbReference type="NCBI Taxonomy" id="29031"/>
    <lineage>
        <taxon>Eukaryota</taxon>
        <taxon>Metazoa</taxon>
        <taxon>Ecdysozoa</taxon>
        <taxon>Arthropoda</taxon>
        <taxon>Hexapoda</taxon>
        <taxon>Insecta</taxon>
        <taxon>Pterygota</taxon>
        <taxon>Neoptera</taxon>
        <taxon>Endopterygota</taxon>
        <taxon>Diptera</taxon>
        <taxon>Nematocera</taxon>
        <taxon>Psychodoidea</taxon>
        <taxon>Psychodidae</taxon>
        <taxon>Phlebotomus</taxon>
        <taxon>Phlebotomus</taxon>
    </lineage>
</organism>
<protein>
    <submittedName>
        <fullName evidence="1">Uncharacterized protein</fullName>
    </submittedName>
</protein>